<reference evidence="3 5" key="1">
    <citation type="submission" date="2016-04" db="EMBL/GenBank/DDBJ databases">
        <title>Genome sequence of Methanosphaera cuniculi DSM 4103.</title>
        <authorList>
            <person name="Poehlein A."/>
            <person name="Seedorf H."/>
            <person name="Daniel R."/>
        </authorList>
    </citation>
    <scope>NUCLEOTIDE SEQUENCE [LARGE SCALE GENOMIC DNA]</scope>
    <source>
        <strain evidence="3 5">DSM 4103</strain>
    </source>
</reference>
<dbReference type="EMBL" id="LWMS01000044">
    <property type="protein sequence ID" value="PWL07781.1"/>
    <property type="molecule type" value="Genomic_DNA"/>
</dbReference>
<reference evidence="2 4" key="2">
    <citation type="journal article" date="2017" name="BMC Genomics">
        <title>Genomic analysis of methanogenic archaea reveals a shift towards energy conservation.</title>
        <authorList>
            <person name="Gilmore S.P."/>
            <person name="Henske J.K."/>
            <person name="Sexton J.A."/>
            <person name="Solomon K.V."/>
            <person name="Seppala S."/>
            <person name="Yoo J.I."/>
            <person name="Huyett L.M."/>
            <person name="Pressman A."/>
            <person name="Cogan J.Z."/>
            <person name="Kivenson V."/>
            <person name="Peng X."/>
            <person name="Tan Y."/>
            <person name="Valentine D.L."/>
            <person name="O'Malley M.A."/>
        </authorList>
    </citation>
    <scope>NUCLEOTIDE SEQUENCE [LARGE SCALE GENOMIC DNA]</scope>
    <source>
        <strain evidence="2 4">1R-7</strain>
    </source>
</reference>
<feature type="transmembrane region" description="Helical" evidence="1">
    <location>
        <begin position="95"/>
        <end position="113"/>
    </location>
</feature>
<evidence type="ECO:0000313" key="5">
    <source>
        <dbReference type="Proteomes" id="UP000246004"/>
    </source>
</evidence>
<dbReference type="Proteomes" id="UP000246004">
    <property type="component" value="Unassembled WGS sequence"/>
</dbReference>
<name>A0A2A2HFX7_9EURY</name>
<protein>
    <submittedName>
        <fullName evidence="2">Uncharacterized protein</fullName>
    </submittedName>
</protein>
<dbReference type="RefSeq" id="WP_095608043.1">
    <property type="nucleotide sequence ID" value="NZ_CAUHCB010000017.1"/>
</dbReference>
<feature type="transmembrane region" description="Helical" evidence="1">
    <location>
        <begin position="215"/>
        <end position="237"/>
    </location>
</feature>
<dbReference type="AlphaFoldDB" id="A0A2A2HFX7"/>
<keyword evidence="4" id="KW-1185">Reference proteome</keyword>
<organism evidence="2 4">
    <name type="scientific">Methanosphaera cuniculi</name>
    <dbReference type="NCBI Taxonomy" id="1077256"/>
    <lineage>
        <taxon>Archaea</taxon>
        <taxon>Methanobacteriati</taxon>
        <taxon>Methanobacteriota</taxon>
        <taxon>Methanomada group</taxon>
        <taxon>Methanobacteria</taxon>
        <taxon>Methanobacteriales</taxon>
        <taxon>Methanobacteriaceae</taxon>
        <taxon>Methanosphaera</taxon>
    </lineage>
</organism>
<sequence>MTLLNLIIQVSSIFISLLPLIVFLIFCSKNIIELVENFTGIKLIENHMDYGNTILNNFLGFIPSSNYYVFVGGIYLICFLISCIFYNSILNKELFGFSVFLLPFFYAGFILSLRKNTFHPNGLPILTEFYLFKIYRMVYGIPRMDTDINYTDKYYSYNSYLMISCVVGFIPTIGGVVSLFIGVIPILLLWGLFMQTLVLFPDKYDKILPLNFKKWSGAIFLLLLVIPSYIITFYISIKWGLYY</sequence>
<feature type="transmembrane region" description="Helical" evidence="1">
    <location>
        <begin position="67"/>
        <end position="89"/>
    </location>
</feature>
<accession>A0A2A2HFX7</accession>
<evidence type="ECO:0000256" key="1">
    <source>
        <dbReference type="SAM" id="Phobius"/>
    </source>
</evidence>
<comment type="caution">
    <text evidence="2">The sequence shown here is derived from an EMBL/GenBank/DDBJ whole genome shotgun (WGS) entry which is preliminary data.</text>
</comment>
<evidence type="ECO:0000313" key="3">
    <source>
        <dbReference type="EMBL" id="PWL07781.1"/>
    </source>
</evidence>
<keyword evidence="1" id="KW-0812">Transmembrane</keyword>
<evidence type="ECO:0000313" key="4">
    <source>
        <dbReference type="Proteomes" id="UP000217528"/>
    </source>
</evidence>
<dbReference type="Proteomes" id="UP000217528">
    <property type="component" value="Unassembled WGS sequence"/>
</dbReference>
<feature type="transmembrane region" description="Helical" evidence="1">
    <location>
        <begin position="6"/>
        <end position="27"/>
    </location>
</feature>
<keyword evidence="1" id="KW-0472">Membrane</keyword>
<feature type="transmembrane region" description="Helical" evidence="1">
    <location>
        <begin position="161"/>
        <end position="194"/>
    </location>
</feature>
<evidence type="ECO:0000313" key="2">
    <source>
        <dbReference type="EMBL" id="PAV08143.1"/>
    </source>
</evidence>
<dbReference type="EMBL" id="LMVN01000002">
    <property type="protein sequence ID" value="PAV08143.1"/>
    <property type="molecule type" value="Genomic_DNA"/>
</dbReference>
<proteinExistence type="predicted"/>
<gene>
    <name evidence="2" type="ORF">ASJ82_01365</name>
    <name evidence="3" type="ORF">MSCUN_13120</name>
</gene>
<keyword evidence="1" id="KW-1133">Transmembrane helix</keyword>